<dbReference type="Proteomes" id="UP000276133">
    <property type="component" value="Unassembled WGS sequence"/>
</dbReference>
<proteinExistence type="predicted"/>
<feature type="transmembrane region" description="Helical" evidence="1">
    <location>
        <begin position="133"/>
        <end position="159"/>
    </location>
</feature>
<evidence type="ECO:0000313" key="3">
    <source>
        <dbReference type="Proteomes" id="UP000276133"/>
    </source>
</evidence>
<feature type="transmembrane region" description="Helical" evidence="1">
    <location>
        <begin position="171"/>
        <end position="193"/>
    </location>
</feature>
<gene>
    <name evidence="2" type="ORF">BpHYR1_049086</name>
</gene>
<dbReference type="AlphaFoldDB" id="A0A3M7T9Z9"/>
<reference evidence="2 3" key="1">
    <citation type="journal article" date="2018" name="Sci. Rep.">
        <title>Genomic signatures of local adaptation to the degree of environmental predictability in rotifers.</title>
        <authorList>
            <person name="Franch-Gras L."/>
            <person name="Hahn C."/>
            <person name="Garcia-Roger E.M."/>
            <person name="Carmona M.J."/>
            <person name="Serra M."/>
            <person name="Gomez A."/>
        </authorList>
    </citation>
    <scope>NUCLEOTIDE SEQUENCE [LARGE SCALE GENOMIC DNA]</scope>
    <source>
        <strain evidence="2">HYR1</strain>
    </source>
</reference>
<evidence type="ECO:0000256" key="1">
    <source>
        <dbReference type="SAM" id="Phobius"/>
    </source>
</evidence>
<keyword evidence="1" id="KW-0472">Membrane</keyword>
<keyword evidence="1" id="KW-0812">Transmembrane</keyword>
<organism evidence="2 3">
    <name type="scientific">Brachionus plicatilis</name>
    <name type="common">Marine rotifer</name>
    <name type="synonym">Brachionus muelleri</name>
    <dbReference type="NCBI Taxonomy" id="10195"/>
    <lineage>
        <taxon>Eukaryota</taxon>
        <taxon>Metazoa</taxon>
        <taxon>Spiralia</taxon>
        <taxon>Gnathifera</taxon>
        <taxon>Rotifera</taxon>
        <taxon>Eurotatoria</taxon>
        <taxon>Monogononta</taxon>
        <taxon>Pseudotrocha</taxon>
        <taxon>Ploima</taxon>
        <taxon>Brachionidae</taxon>
        <taxon>Brachionus</taxon>
    </lineage>
</organism>
<keyword evidence="1" id="KW-1133">Transmembrane helix</keyword>
<accession>A0A3M7T9Z9</accession>
<comment type="caution">
    <text evidence="2">The sequence shown here is derived from an EMBL/GenBank/DDBJ whole genome shotgun (WGS) entry which is preliminary data.</text>
</comment>
<feature type="transmembrane region" description="Helical" evidence="1">
    <location>
        <begin position="199"/>
        <end position="217"/>
    </location>
</feature>
<name>A0A3M7T9Z9_BRAPC</name>
<sequence>MDWSVILDFRNLDLILLSLFDLHNFLYDNYKWFKVLEKRRIKKITLWLSNQDNYSFPDHDFCVFFKFPQYRLVELRFSLIMLDCNCVLFWISKSLCSNFSPINCSFEKWANNCDSFKTHAALFGKDFTIQSKLGYLISGAILNNVFSIGSILFGTIAIVTNMLSVINITYCLIQLFHLMNSCAITSGFCSAVYRGIFAQYYEIYVVDFFAGFLKCWAICQNTRLFNSYLYLQRVITKLFKRVLLIIFILFLIATNVDKLNSTKVSYLDGSFDPDYYGIPMRNWLVREDISVISENFGDKIQIIIRLRSLDQQSKKTNLEQIQKKIRSTLLELSFNLFIFYMCTEYDCNCRFITGPSPGFKILNTEEEIYAKIATKF</sequence>
<evidence type="ECO:0000313" key="2">
    <source>
        <dbReference type="EMBL" id="RNA44431.1"/>
    </source>
</evidence>
<protein>
    <submittedName>
        <fullName evidence="2">Uncharacterized protein</fullName>
    </submittedName>
</protein>
<dbReference type="OrthoDB" id="10541038at2759"/>
<dbReference type="EMBL" id="REGN01000106">
    <property type="protein sequence ID" value="RNA44431.1"/>
    <property type="molecule type" value="Genomic_DNA"/>
</dbReference>
<feature type="transmembrane region" description="Helical" evidence="1">
    <location>
        <begin position="238"/>
        <end position="256"/>
    </location>
</feature>
<keyword evidence="3" id="KW-1185">Reference proteome</keyword>